<dbReference type="SMART" id="SM00046">
    <property type="entry name" value="DAGKc"/>
    <property type="match status" value="1"/>
</dbReference>
<dbReference type="GO" id="GO:0005737">
    <property type="term" value="C:cytoplasm"/>
    <property type="evidence" value="ECO:0007669"/>
    <property type="project" value="TreeGrafter"/>
</dbReference>
<dbReference type="GO" id="GO:0046512">
    <property type="term" value="P:sphingosine biosynthetic process"/>
    <property type="evidence" value="ECO:0007669"/>
    <property type="project" value="TreeGrafter"/>
</dbReference>
<accession>A0AAE0PH39</accession>
<reference evidence="3" key="2">
    <citation type="submission" date="2023-07" db="EMBL/GenBank/DDBJ databases">
        <authorList>
            <consortium name="Lawrence Berkeley National Laboratory"/>
            <person name="Haridas S."/>
            <person name="Hensen N."/>
            <person name="Bonometti L."/>
            <person name="Westerberg I."/>
            <person name="Brannstrom I.O."/>
            <person name="Guillou S."/>
            <person name="Cros-Aarteil S."/>
            <person name="Calhoun S."/>
            <person name="Kuo A."/>
            <person name="Mondo S."/>
            <person name="Pangilinan J."/>
            <person name="Riley R."/>
            <person name="LaButti K."/>
            <person name="Andreopoulos B."/>
            <person name="Lipzen A."/>
            <person name="Chen C."/>
            <person name="Yanf M."/>
            <person name="Daum C."/>
            <person name="Ng V."/>
            <person name="Clum A."/>
            <person name="Steindorff A."/>
            <person name="Ohm R."/>
            <person name="Martin F."/>
            <person name="Silar P."/>
            <person name="Natvig D."/>
            <person name="Lalanne C."/>
            <person name="Gautier V."/>
            <person name="Ament-velasquez S.L."/>
            <person name="Kruys A."/>
            <person name="Hutchinson M.I."/>
            <person name="Powell A.J."/>
            <person name="Barry K."/>
            <person name="Miller A.N."/>
            <person name="Grigoriev I.V."/>
            <person name="Debuchy R."/>
            <person name="Gladieux P."/>
            <person name="Thoren M.H."/>
            <person name="Johannesson H."/>
        </authorList>
    </citation>
    <scope>NUCLEOTIDE SEQUENCE</scope>
    <source>
        <strain evidence="3">FGSC 1904</strain>
    </source>
</reference>
<dbReference type="SUPFAM" id="SSF111331">
    <property type="entry name" value="NAD kinase/diacylglycerol kinase-like"/>
    <property type="match status" value="1"/>
</dbReference>
<dbReference type="InterPro" id="IPR016064">
    <property type="entry name" value="NAD/diacylglycerol_kinase_sf"/>
</dbReference>
<dbReference type="Pfam" id="PF00781">
    <property type="entry name" value="DAGK_cat"/>
    <property type="match status" value="1"/>
</dbReference>
<organism evidence="3 4">
    <name type="scientific">Sordaria brevicollis</name>
    <dbReference type="NCBI Taxonomy" id="83679"/>
    <lineage>
        <taxon>Eukaryota</taxon>
        <taxon>Fungi</taxon>
        <taxon>Dikarya</taxon>
        <taxon>Ascomycota</taxon>
        <taxon>Pezizomycotina</taxon>
        <taxon>Sordariomycetes</taxon>
        <taxon>Sordariomycetidae</taxon>
        <taxon>Sordariales</taxon>
        <taxon>Sordariaceae</taxon>
        <taxon>Sordaria</taxon>
    </lineage>
</organism>
<dbReference type="AlphaFoldDB" id="A0AAE0PH39"/>
<keyword evidence="3" id="KW-0808">Transferase</keyword>
<dbReference type="InterPro" id="IPR050187">
    <property type="entry name" value="Lipid_Phosphate_FormReg"/>
</dbReference>
<feature type="compositionally biased region" description="Acidic residues" evidence="1">
    <location>
        <begin position="427"/>
        <end position="441"/>
    </location>
</feature>
<dbReference type="PANTHER" id="PTHR12358">
    <property type="entry name" value="SPHINGOSINE KINASE"/>
    <property type="match status" value="1"/>
</dbReference>
<name>A0AAE0PH39_SORBR</name>
<keyword evidence="4" id="KW-1185">Reference proteome</keyword>
<dbReference type="Gene3D" id="2.60.200.40">
    <property type="match status" value="1"/>
</dbReference>
<dbReference type="InterPro" id="IPR001206">
    <property type="entry name" value="Diacylglycerol_kinase_cat_dom"/>
</dbReference>
<evidence type="ECO:0000313" key="4">
    <source>
        <dbReference type="Proteomes" id="UP001281003"/>
    </source>
</evidence>
<dbReference type="InterPro" id="IPR055916">
    <property type="entry name" value="DUF7493"/>
</dbReference>
<dbReference type="Pfam" id="PF24321">
    <property type="entry name" value="DUF7493"/>
    <property type="match status" value="1"/>
</dbReference>
<dbReference type="GO" id="GO:0016773">
    <property type="term" value="F:phosphotransferase activity, alcohol group as acceptor"/>
    <property type="evidence" value="ECO:0007669"/>
    <property type="project" value="UniProtKB-ARBA"/>
</dbReference>
<proteinExistence type="predicted"/>
<feature type="domain" description="DAGKc" evidence="2">
    <location>
        <begin position="200"/>
        <end position="339"/>
    </location>
</feature>
<dbReference type="InterPro" id="IPR017438">
    <property type="entry name" value="ATP-NAD_kinase_N"/>
</dbReference>
<sequence>MGDVQQLHDEHAAAMAKASAQEQVSIDIQAVTSQATTSKSVDILELPAVTLTCGKDELVIQVIQPPSDLPQEESSSNSTGFLNYIPLDGILTPFLPSSSSDTVTPPRRLPPGSVPFYNILWAYINPDRTHLRIDFAEETSPKKHQLVVRQLEFPLPPSDLTNARPERESLLSPTVPPPSPATLDTFVSHLLDLAYPAPIQRRKRAWVLVNPQAGPGGADKIFEKEVRPIFEAARMPLTVIRTSYSGEAVTLSQSLDISDYDIAVPCSGDGLPHEVFNGLSKRPDARTALAKIAVCHIPCGSGNAMSCNLYGTHRPSLAALAIVKGVPTKLDLCSVTLQDGERLTSFLSQAYGLIADLDITTEHLRWMGAARFTYGFLTLAIRKKCYPCDVAMKVEVGGKEEIRGHYARGVRSTESEVENGEGSGGEGIDDGEGGDETEGEGEGMPGLKYGTVNDKLPEDWEVVPHEKLGSFYAGNMGYMAPDANFFSAALANDGLLDLVTTNGDISLWKNIQMQLSVESGHFFDNPLVSYRKVSAFRLTPRYQDPNGVISIDGEARPFAPFQVEVHKGLGLTLSKRGVFEAPGPHGWDKVSTIERLRA</sequence>
<dbReference type="GO" id="GO:0001727">
    <property type="term" value="F:lipid kinase activity"/>
    <property type="evidence" value="ECO:0007669"/>
    <property type="project" value="UniProtKB-ARBA"/>
</dbReference>
<dbReference type="Proteomes" id="UP001281003">
    <property type="component" value="Unassembled WGS sequence"/>
</dbReference>
<gene>
    <name evidence="3" type="ORF">B0T20DRAFT_468201</name>
</gene>
<keyword evidence="3" id="KW-0418">Kinase</keyword>
<comment type="caution">
    <text evidence="3">The sequence shown here is derived from an EMBL/GenBank/DDBJ whole genome shotgun (WGS) entry which is preliminary data.</text>
</comment>
<dbReference type="PROSITE" id="PS50146">
    <property type="entry name" value="DAGK"/>
    <property type="match status" value="1"/>
</dbReference>
<feature type="region of interest" description="Disordered" evidence="1">
    <location>
        <begin position="157"/>
        <end position="177"/>
    </location>
</feature>
<dbReference type="PANTHER" id="PTHR12358:SF31">
    <property type="entry name" value="ACYLGLYCEROL KINASE, MITOCHONDRIAL"/>
    <property type="match status" value="1"/>
</dbReference>
<protein>
    <submittedName>
        <fullName evidence="3">ATP-NAD kinase-like domain-containing protein</fullName>
    </submittedName>
</protein>
<reference evidence="3" key="1">
    <citation type="journal article" date="2023" name="Mol. Phylogenet. Evol.">
        <title>Genome-scale phylogeny and comparative genomics of the fungal order Sordariales.</title>
        <authorList>
            <person name="Hensen N."/>
            <person name="Bonometti L."/>
            <person name="Westerberg I."/>
            <person name="Brannstrom I.O."/>
            <person name="Guillou S."/>
            <person name="Cros-Aarteil S."/>
            <person name="Calhoun S."/>
            <person name="Haridas S."/>
            <person name="Kuo A."/>
            <person name="Mondo S."/>
            <person name="Pangilinan J."/>
            <person name="Riley R."/>
            <person name="LaButti K."/>
            <person name="Andreopoulos B."/>
            <person name="Lipzen A."/>
            <person name="Chen C."/>
            <person name="Yan M."/>
            <person name="Daum C."/>
            <person name="Ng V."/>
            <person name="Clum A."/>
            <person name="Steindorff A."/>
            <person name="Ohm R.A."/>
            <person name="Martin F."/>
            <person name="Silar P."/>
            <person name="Natvig D.O."/>
            <person name="Lalanne C."/>
            <person name="Gautier V."/>
            <person name="Ament-Velasquez S.L."/>
            <person name="Kruys A."/>
            <person name="Hutchinson M.I."/>
            <person name="Powell A.J."/>
            <person name="Barry K."/>
            <person name="Miller A.N."/>
            <person name="Grigoriev I.V."/>
            <person name="Debuchy R."/>
            <person name="Gladieux P."/>
            <person name="Hiltunen Thoren M."/>
            <person name="Johannesson H."/>
        </authorList>
    </citation>
    <scope>NUCLEOTIDE SEQUENCE</scope>
    <source>
        <strain evidence="3">FGSC 1904</strain>
    </source>
</reference>
<evidence type="ECO:0000259" key="2">
    <source>
        <dbReference type="PROSITE" id="PS50146"/>
    </source>
</evidence>
<dbReference type="GO" id="GO:0016020">
    <property type="term" value="C:membrane"/>
    <property type="evidence" value="ECO:0007669"/>
    <property type="project" value="TreeGrafter"/>
</dbReference>
<dbReference type="Gene3D" id="3.40.50.10330">
    <property type="entry name" value="Probable inorganic polyphosphate/atp-NAD kinase, domain 1"/>
    <property type="match status" value="1"/>
</dbReference>
<evidence type="ECO:0000256" key="1">
    <source>
        <dbReference type="SAM" id="MobiDB-lite"/>
    </source>
</evidence>
<feature type="region of interest" description="Disordered" evidence="1">
    <location>
        <begin position="410"/>
        <end position="448"/>
    </location>
</feature>
<evidence type="ECO:0000313" key="3">
    <source>
        <dbReference type="EMBL" id="KAK3399883.1"/>
    </source>
</evidence>
<dbReference type="EMBL" id="JAUTDP010000004">
    <property type="protein sequence ID" value="KAK3399883.1"/>
    <property type="molecule type" value="Genomic_DNA"/>
</dbReference>